<dbReference type="InterPro" id="IPR036390">
    <property type="entry name" value="WH_DNA-bd_sf"/>
</dbReference>
<evidence type="ECO:0000256" key="1">
    <source>
        <dbReference type="ARBA" id="ARBA00022491"/>
    </source>
</evidence>
<evidence type="ECO:0000256" key="4">
    <source>
        <dbReference type="ARBA" id="ARBA00023163"/>
    </source>
</evidence>
<dbReference type="Proteomes" id="UP000656813">
    <property type="component" value="Unassembled WGS sequence"/>
</dbReference>
<evidence type="ECO:0000313" key="7">
    <source>
        <dbReference type="Proteomes" id="UP000656813"/>
    </source>
</evidence>
<dbReference type="InterPro" id="IPR000524">
    <property type="entry name" value="Tscrpt_reg_HTH_GntR"/>
</dbReference>
<dbReference type="InterPro" id="IPR036388">
    <property type="entry name" value="WH-like_DNA-bd_sf"/>
</dbReference>
<dbReference type="SUPFAM" id="SSF46785">
    <property type="entry name" value="Winged helix' DNA-binding domain"/>
    <property type="match status" value="1"/>
</dbReference>
<gene>
    <name evidence="6" type="primary">rliB</name>
    <name evidence="6" type="ORF">GCM10007096_15900</name>
</gene>
<feature type="domain" description="HTH gntR-type" evidence="5">
    <location>
        <begin position="4"/>
        <end position="72"/>
    </location>
</feature>
<sequence>MGKQPLYQKIVDDITSKIRSRDLKPGDQVPTELELSKQYDVSRITSKRALTELENQHLIERIQGKGSFVAESLPKESNVILFILPFPDNPGLGDYTLGISRYIEQTPYTIQIQPNAFLDKLDPKTILSQFAGFILYPEIGTSHLDILYSLYLERFPTVILDKKVEGIPFTSVTSDNTQGGYLATHYLIQHGHQRITFFSSQSNNVSSTIRDRYLGYLKAIHEAHLSFHSQEIEFDPHNYGPIIKQLKEKNVTGIVVENDIIAIYLMKELKKMGYQVPQDFSIIGFDNIQAASLIDPALTTISQNFEDIGYQAAQQLVHLIENTQSEGNTIVVPVELIARESTK</sequence>
<dbReference type="CDD" id="cd07377">
    <property type="entry name" value="WHTH_GntR"/>
    <property type="match status" value="1"/>
</dbReference>
<dbReference type="InterPro" id="IPR028082">
    <property type="entry name" value="Peripla_BP_I"/>
</dbReference>
<keyword evidence="7" id="KW-1185">Reference proteome</keyword>
<organism evidence="6 7">
    <name type="scientific">Pullulanibacillus pueri</name>
    <dbReference type="NCBI Taxonomy" id="1437324"/>
    <lineage>
        <taxon>Bacteria</taxon>
        <taxon>Bacillati</taxon>
        <taxon>Bacillota</taxon>
        <taxon>Bacilli</taxon>
        <taxon>Bacillales</taxon>
        <taxon>Sporolactobacillaceae</taxon>
        <taxon>Pullulanibacillus</taxon>
    </lineage>
</organism>
<dbReference type="GO" id="GO:0000976">
    <property type="term" value="F:transcription cis-regulatory region binding"/>
    <property type="evidence" value="ECO:0007669"/>
    <property type="project" value="TreeGrafter"/>
</dbReference>
<name>A0A8J3ELV0_9BACL</name>
<dbReference type="Gene3D" id="3.40.50.2300">
    <property type="match status" value="2"/>
</dbReference>
<dbReference type="Pfam" id="PF00392">
    <property type="entry name" value="GntR"/>
    <property type="match status" value="1"/>
</dbReference>
<dbReference type="RefSeq" id="WP_188496869.1">
    <property type="nucleotide sequence ID" value="NZ_BMFV01000009.1"/>
</dbReference>
<dbReference type="SUPFAM" id="SSF53822">
    <property type="entry name" value="Periplasmic binding protein-like I"/>
    <property type="match status" value="1"/>
</dbReference>
<dbReference type="Gene3D" id="1.10.10.10">
    <property type="entry name" value="Winged helix-like DNA-binding domain superfamily/Winged helix DNA-binding domain"/>
    <property type="match status" value="1"/>
</dbReference>
<keyword evidence="4" id="KW-0804">Transcription</keyword>
<dbReference type="PANTHER" id="PTHR30146">
    <property type="entry name" value="LACI-RELATED TRANSCRIPTIONAL REPRESSOR"/>
    <property type="match status" value="1"/>
</dbReference>
<dbReference type="EMBL" id="BMFV01000009">
    <property type="protein sequence ID" value="GGH80057.1"/>
    <property type="molecule type" value="Genomic_DNA"/>
</dbReference>
<keyword evidence="2" id="KW-0805">Transcription regulation</keyword>
<accession>A0A8J3ELV0</accession>
<comment type="caution">
    <text evidence="6">The sequence shown here is derived from an EMBL/GenBank/DDBJ whole genome shotgun (WGS) entry which is preliminary data.</text>
</comment>
<dbReference type="InterPro" id="IPR046335">
    <property type="entry name" value="LacI/GalR-like_sensor"/>
</dbReference>
<evidence type="ECO:0000259" key="5">
    <source>
        <dbReference type="PROSITE" id="PS50949"/>
    </source>
</evidence>
<dbReference type="PRINTS" id="PR00035">
    <property type="entry name" value="HTHGNTR"/>
</dbReference>
<evidence type="ECO:0000256" key="3">
    <source>
        <dbReference type="ARBA" id="ARBA00023125"/>
    </source>
</evidence>
<reference evidence="6" key="2">
    <citation type="submission" date="2020-09" db="EMBL/GenBank/DDBJ databases">
        <authorList>
            <person name="Sun Q."/>
            <person name="Zhou Y."/>
        </authorList>
    </citation>
    <scope>NUCLEOTIDE SEQUENCE</scope>
    <source>
        <strain evidence="6">CGMCC 1.12777</strain>
    </source>
</reference>
<keyword evidence="1" id="KW-0678">Repressor</keyword>
<dbReference type="AlphaFoldDB" id="A0A8J3ELV0"/>
<dbReference type="SMART" id="SM00345">
    <property type="entry name" value="HTH_GNTR"/>
    <property type="match status" value="1"/>
</dbReference>
<proteinExistence type="predicted"/>
<dbReference type="GO" id="GO:0003700">
    <property type="term" value="F:DNA-binding transcription factor activity"/>
    <property type="evidence" value="ECO:0007669"/>
    <property type="project" value="InterPro"/>
</dbReference>
<dbReference type="Pfam" id="PF13377">
    <property type="entry name" value="Peripla_BP_3"/>
    <property type="match status" value="1"/>
</dbReference>
<evidence type="ECO:0000256" key="2">
    <source>
        <dbReference type="ARBA" id="ARBA00023015"/>
    </source>
</evidence>
<keyword evidence="3" id="KW-0238">DNA-binding</keyword>
<protein>
    <submittedName>
        <fullName evidence="6">GntR family transcriptional regulator</fullName>
    </submittedName>
</protein>
<dbReference type="PROSITE" id="PS50949">
    <property type="entry name" value="HTH_GNTR"/>
    <property type="match status" value="1"/>
</dbReference>
<dbReference type="CDD" id="cd06267">
    <property type="entry name" value="PBP1_LacI_sugar_binding-like"/>
    <property type="match status" value="1"/>
</dbReference>
<dbReference type="PANTHER" id="PTHR30146:SF95">
    <property type="entry name" value="RIBOSE OPERON REPRESSOR"/>
    <property type="match status" value="1"/>
</dbReference>
<reference evidence="6" key="1">
    <citation type="journal article" date="2014" name="Int. J. Syst. Evol. Microbiol.">
        <title>Complete genome sequence of Corynebacterium casei LMG S-19264T (=DSM 44701T), isolated from a smear-ripened cheese.</title>
        <authorList>
            <consortium name="US DOE Joint Genome Institute (JGI-PGF)"/>
            <person name="Walter F."/>
            <person name="Albersmeier A."/>
            <person name="Kalinowski J."/>
            <person name="Ruckert C."/>
        </authorList>
    </citation>
    <scope>NUCLEOTIDE SEQUENCE</scope>
    <source>
        <strain evidence="6">CGMCC 1.12777</strain>
    </source>
</reference>
<evidence type="ECO:0000313" key="6">
    <source>
        <dbReference type="EMBL" id="GGH80057.1"/>
    </source>
</evidence>